<feature type="compositionally biased region" description="Basic residues" evidence="1">
    <location>
        <begin position="218"/>
        <end position="232"/>
    </location>
</feature>
<feature type="compositionally biased region" description="Low complexity" evidence="1">
    <location>
        <begin position="249"/>
        <end position="259"/>
    </location>
</feature>
<feature type="compositionally biased region" description="Acidic residues" evidence="1">
    <location>
        <begin position="99"/>
        <end position="111"/>
    </location>
</feature>
<feature type="non-terminal residue" evidence="2">
    <location>
        <position position="282"/>
    </location>
</feature>
<evidence type="ECO:0000256" key="1">
    <source>
        <dbReference type="SAM" id="MobiDB-lite"/>
    </source>
</evidence>
<evidence type="ECO:0000313" key="2">
    <source>
        <dbReference type="EMBL" id="CAK0815688.1"/>
    </source>
</evidence>
<feature type="compositionally biased region" description="Basic and acidic residues" evidence="1">
    <location>
        <begin position="112"/>
        <end position="133"/>
    </location>
</feature>
<keyword evidence="3" id="KW-1185">Reference proteome</keyword>
<reference evidence="2" key="1">
    <citation type="submission" date="2023-10" db="EMBL/GenBank/DDBJ databases">
        <authorList>
            <person name="Chen Y."/>
            <person name="Shah S."/>
            <person name="Dougan E. K."/>
            <person name="Thang M."/>
            <person name="Chan C."/>
        </authorList>
    </citation>
    <scope>NUCLEOTIDE SEQUENCE [LARGE SCALE GENOMIC DNA]</scope>
</reference>
<proteinExistence type="predicted"/>
<evidence type="ECO:0000313" key="3">
    <source>
        <dbReference type="Proteomes" id="UP001189429"/>
    </source>
</evidence>
<name>A0ABN9R9V4_9DINO</name>
<feature type="compositionally biased region" description="Low complexity" evidence="1">
    <location>
        <begin position="8"/>
        <end position="19"/>
    </location>
</feature>
<sequence>EEEEQQEGELLLRSRSSSSAGAPGCSNGRARSRSSTPLLPPGSPSPQRAVLRGPAVLSVGAQMVRRACALASVDASKGARGEPGWRDPQCRLVLREGPAAEEAEPDSAAAEDDGRVPKSDAELCPRRWQERGRQRCGPRPWLPLWPERGPEQQPEPEPPRGRGRGGLRLEGKERARRGGGRVRARERSRSEGEERTSRARSALGARAALPAAAGRTSRSTRARRWRRRRRRAPGAARASPCPRRRSGRPRGPAAASAPGETRHDAASRPAWSRGAPPFSADR</sequence>
<accession>A0ABN9R9V4</accession>
<feature type="compositionally biased region" description="Basic and acidic residues" evidence="1">
    <location>
        <begin position="77"/>
        <end position="89"/>
    </location>
</feature>
<feature type="region of interest" description="Disordered" evidence="1">
    <location>
        <begin position="1"/>
        <end position="51"/>
    </location>
</feature>
<protein>
    <submittedName>
        <fullName evidence="2">Uncharacterized protein</fullName>
    </submittedName>
</protein>
<gene>
    <name evidence="2" type="ORF">PCOR1329_LOCUS18889</name>
</gene>
<organism evidence="2 3">
    <name type="scientific">Prorocentrum cordatum</name>
    <dbReference type="NCBI Taxonomy" id="2364126"/>
    <lineage>
        <taxon>Eukaryota</taxon>
        <taxon>Sar</taxon>
        <taxon>Alveolata</taxon>
        <taxon>Dinophyceae</taxon>
        <taxon>Prorocentrales</taxon>
        <taxon>Prorocentraceae</taxon>
        <taxon>Prorocentrum</taxon>
    </lineage>
</organism>
<feature type="region of interest" description="Disordered" evidence="1">
    <location>
        <begin position="72"/>
        <end position="282"/>
    </location>
</feature>
<feature type="non-terminal residue" evidence="2">
    <location>
        <position position="1"/>
    </location>
</feature>
<dbReference type="EMBL" id="CAUYUJ010005979">
    <property type="protein sequence ID" value="CAK0815688.1"/>
    <property type="molecule type" value="Genomic_DNA"/>
</dbReference>
<comment type="caution">
    <text evidence="2">The sequence shown here is derived from an EMBL/GenBank/DDBJ whole genome shotgun (WGS) entry which is preliminary data.</text>
</comment>
<dbReference type="Proteomes" id="UP001189429">
    <property type="component" value="Unassembled WGS sequence"/>
</dbReference>
<feature type="compositionally biased region" description="Basic and acidic residues" evidence="1">
    <location>
        <begin position="183"/>
        <end position="197"/>
    </location>
</feature>
<feature type="compositionally biased region" description="Low complexity" evidence="1">
    <location>
        <begin position="199"/>
        <end position="217"/>
    </location>
</feature>